<keyword evidence="1" id="KW-1133">Transmembrane helix</keyword>
<keyword evidence="1" id="KW-0472">Membrane</keyword>
<evidence type="ECO:0000313" key="2">
    <source>
        <dbReference type="EMBL" id="ERM95786.1"/>
    </source>
</evidence>
<feature type="transmembrane region" description="Helical" evidence="1">
    <location>
        <begin position="170"/>
        <end position="195"/>
    </location>
</feature>
<accession>W1NK10</accession>
<evidence type="ECO:0000256" key="1">
    <source>
        <dbReference type="SAM" id="Phobius"/>
    </source>
</evidence>
<gene>
    <name evidence="2" type="ORF">AMTR_s00188p00016770</name>
</gene>
<reference evidence="3" key="1">
    <citation type="journal article" date="2013" name="Science">
        <title>The Amborella genome and the evolution of flowering plants.</title>
        <authorList>
            <consortium name="Amborella Genome Project"/>
        </authorList>
    </citation>
    <scope>NUCLEOTIDE SEQUENCE [LARGE SCALE GENOMIC DNA]</scope>
</reference>
<dbReference type="Gramene" id="ERM95786">
    <property type="protein sequence ID" value="ERM95786"/>
    <property type="gene ID" value="AMTR_s00188p00016770"/>
</dbReference>
<feature type="transmembrane region" description="Helical" evidence="1">
    <location>
        <begin position="145"/>
        <end position="164"/>
    </location>
</feature>
<organism evidence="2 3">
    <name type="scientific">Amborella trichopoda</name>
    <dbReference type="NCBI Taxonomy" id="13333"/>
    <lineage>
        <taxon>Eukaryota</taxon>
        <taxon>Viridiplantae</taxon>
        <taxon>Streptophyta</taxon>
        <taxon>Embryophyta</taxon>
        <taxon>Tracheophyta</taxon>
        <taxon>Spermatophyta</taxon>
        <taxon>Magnoliopsida</taxon>
        <taxon>Amborellales</taxon>
        <taxon>Amborellaceae</taxon>
        <taxon>Amborella</taxon>
    </lineage>
</organism>
<dbReference type="AlphaFoldDB" id="W1NK10"/>
<keyword evidence="1" id="KW-0812">Transmembrane</keyword>
<name>W1NK10_AMBTC</name>
<keyword evidence="3" id="KW-1185">Reference proteome</keyword>
<feature type="transmembrane region" description="Helical" evidence="1">
    <location>
        <begin position="207"/>
        <end position="224"/>
    </location>
</feature>
<feature type="transmembrane region" description="Helical" evidence="1">
    <location>
        <begin position="230"/>
        <end position="248"/>
    </location>
</feature>
<dbReference type="HOGENOM" id="CLU_097323_0_0_1"/>
<evidence type="ECO:0000313" key="3">
    <source>
        <dbReference type="Proteomes" id="UP000017836"/>
    </source>
</evidence>
<proteinExistence type="predicted"/>
<protein>
    <recommendedName>
        <fullName evidence="4">Vesicle transport protein</fullName>
    </recommendedName>
</protein>
<evidence type="ECO:0008006" key="4">
    <source>
        <dbReference type="Google" id="ProtNLM"/>
    </source>
</evidence>
<dbReference type="EMBL" id="KI397403">
    <property type="protein sequence ID" value="ERM95786.1"/>
    <property type="molecule type" value="Genomic_DNA"/>
</dbReference>
<dbReference type="Proteomes" id="UP000017836">
    <property type="component" value="Unassembled WGS sequence"/>
</dbReference>
<sequence>MGNIVRTLKTRFDTTSLSSSERRTSSSSLQPVDHTIGEINESLGTSSQQLVGQTIVEINESFGTDSTLPFTPSLSLSSSTSENRTSISSQLDCTIIINRVETLKRWFGDSWTFVRSLFAFLSLTAEVNIDDMEELKREFETAKTFLIGLFTGSFAFSGLSWQIENQYAKAVFLLSNFGCILYSGAAMCMIIRGPYNRRTILLVKRKICIGMAILIGAYLVFVPSLLPAKWMVPAVVAVLIINAVFSWLGY</sequence>